<comment type="caution">
    <text evidence="7">The sequence shown here is derived from an EMBL/GenBank/DDBJ whole genome shotgun (WGS) entry which is preliminary data.</text>
</comment>
<dbReference type="Gene3D" id="2.30.29.30">
    <property type="entry name" value="Pleckstrin-homology domain (PH domain)/Phosphotyrosine-binding domain (PTB)"/>
    <property type="match status" value="1"/>
</dbReference>
<dbReference type="PROSITE" id="PS50003">
    <property type="entry name" value="PH_DOMAIN"/>
    <property type="match status" value="1"/>
</dbReference>
<feature type="region of interest" description="Disordered" evidence="4">
    <location>
        <begin position="261"/>
        <end position="360"/>
    </location>
</feature>
<feature type="region of interest" description="Disordered" evidence="4">
    <location>
        <begin position="223"/>
        <end position="249"/>
    </location>
</feature>
<feature type="compositionally biased region" description="Low complexity" evidence="4">
    <location>
        <begin position="114"/>
        <end position="126"/>
    </location>
</feature>
<accession>A0ABP1QXI0</accession>
<evidence type="ECO:0008006" key="9">
    <source>
        <dbReference type="Google" id="ProtNLM"/>
    </source>
</evidence>
<dbReference type="EMBL" id="CAXLJM020000049">
    <property type="protein sequence ID" value="CAL8114244.1"/>
    <property type="molecule type" value="Genomic_DNA"/>
</dbReference>
<evidence type="ECO:0000259" key="6">
    <source>
        <dbReference type="PROSITE" id="PS50190"/>
    </source>
</evidence>
<evidence type="ECO:0000259" key="5">
    <source>
        <dbReference type="PROSITE" id="PS50003"/>
    </source>
</evidence>
<proteinExistence type="predicted"/>
<dbReference type="SUPFAM" id="SSF50729">
    <property type="entry name" value="PH domain-like"/>
    <property type="match status" value="1"/>
</dbReference>
<evidence type="ECO:0000313" key="8">
    <source>
        <dbReference type="Proteomes" id="UP001642540"/>
    </source>
</evidence>
<keyword evidence="3" id="KW-0472">Membrane</keyword>
<dbReference type="PANTHER" id="PTHR10663:SF376">
    <property type="entry name" value="PH AND SEC7 DOMAIN-CONTAINING PROTEIN"/>
    <property type="match status" value="1"/>
</dbReference>
<feature type="compositionally biased region" description="Low complexity" evidence="4">
    <location>
        <begin position="88"/>
        <end position="99"/>
    </location>
</feature>
<feature type="compositionally biased region" description="Polar residues" evidence="4">
    <location>
        <begin position="164"/>
        <end position="178"/>
    </location>
</feature>
<evidence type="ECO:0000256" key="2">
    <source>
        <dbReference type="ARBA" id="ARBA00022475"/>
    </source>
</evidence>
<dbReference type="SMART" id="SM00222">
    <property type="entry name" value="Sec7"/>
    <property type="match status" value="1"/>
</dbReference>
<dbReference type="InterPro" id="IPR001849">
    <property type="entry name" value="PH_domain"/>
</dbReference>
<feature type="domain" description="SEC7" evidence="6">
    <location>
        <begin position="367"/>
        <end position="525"/>
    </location>
</feature>
<feature type="compositionally biased region" description="Polar residues" evidence="4">
    <location>
        <begin position="9"/>
        <end position="28"/>
    </location>
</feature>
<dbReference type="PROSITE" id="PS50190">
    <property type="entry name" value="SEC7"/>
    <property type="match status" value="1"/>
</dbReference>
<feature type="compositionally biased region" description="Basic and acidic residues" evidence="4">
    <location>
        <begin position="39"/>
        <end position="68"/>
    </location>
</feature>
<feature type="compositionally biased region" description="Polar residues" evidence="4">
    <location>
        <begin position="281"/>
        <end position="293"/>
    </location>
</feature>
<evidence type="ECO:0000256" key="3">
    <source>
        <dbReference type="ARBA" id="ARBA00023136"/>
    </source>
</evidence>
<feature type="compositionally biased region" description="Pro residues" evidence="4">
    <location>
        <begin position="70"/>
        <end position="80"/>
    </location>
</feature>
<organism evidence="7 8">
    <name type="scientific">Orchesella dallaii</name>
    <dbReference type="NCBI Taxonomy" id="48710"/>
    <lineage>
        <taxon>Eukaryota</taxon>
        <taxon>Metazoa</taxon>
        <taxon>Ecdysozoa</taxon>
        <taxon>Arthropoda</taxon>
        <taxon>Hexapoda</taxon>
        <taxon>Collembola</taxon>
        <taxon>Entomobryomorpha</taxon>
        <taxon>Entomobryoidea</taxon>
        <taxon>Orchesellidae</taxon>
        <taxon>Orchesellinae</taxon>
        <taxon>Orchesella</taxon>
    </lineage>
</organism>
<feature type="compositionally biased region" description="Polar residues" evidence="4">
    <location>
        <begin position="143"/>
        <end position="154"/>
    </location>
</feature>
<gene>
    <name evidence="7" type="ORF">ODALV1_LOCUS16378</name>
</gene>
<dbReference type="InterPro" id="IPR000904">
    <property type="entry name" value="Sec7_dom"/>
</dbReference>
<dbReference type="InterPro" id="IPR035999">
    <property type="entry name" value="Sec7_dom_sf"/>
</dbReference>
<evidence type="ECO:0000256" key="1">
    <source>
        <dbReference type="ARBA" id="ARBA00004236"/>
    </source>
</evidence>
<keyword evidence="2" id="KW-1003">Cell membrane</keyword>
<dbReference type="InterPro" id="IPR041681">
    <property type="entry name" value="PH_9"/>
</dbReference>
<dbReference type="Pfam" id="PF15410">
    <property type="entry name" value="PH_9"/>
    <property type="match status" value="1"/>
</dbReference>
<dbReference type="InterPro" id="IPR011993">
    <property type="entry name" value="PH-like_dom_sf"/>
</dbReference>
<comment type="subcellular location">
    <subcellularLocation>
        <location evidence="1">Cell membrane</location>
    </subcellularLocation>
</comment>
<protein>
    <recommendedName>
        <fullName evidence="9">PH and SEC7 domain-containing protein 1</fullName>
    </recommendedName>
</protein>
<feature type="compositionally biased region" description="Basic and acidic residues" evidence="4">
    <location>
        <begin position="332"/>
        <end position="342"/>
    </location>
</feature>
<keyword evidence="8" id="KW-1185">Reference proteome</keyword>
<dbReference type="InterPro" id="IPR023394">
    <property type="entry name" value="Sec7_C_sf"/>
</dbReference>
<feature type="compositionally biased region" description="Basic and acidic residues" evidence="4">
    <location>
        <begin position="269"/>
        <end position="279"/>
    </location>
</feature>
<feature type="region of interest" description="Disordered" evidence="4">
    <location>
        <begin position="1"/>
        <end position="186"/>
    </location>
</feature>
<dbReference type="Proteomes" id="UP001642540">
    <property type="component" value="Unassembled WGS sequence"/>
</dbReference>
<name>A0ABP1QXI0_9HEXA</name>
<evidence type="ECO:0000256" key="4">
    <source>
        <dbReference type="SAM" id="MobiDB-lite"/>
    </source>
</evidence>
<dbReference type="SMART" id="SM00233">
    <property type="entry name" value="PH"/>
    <property type="match status" value="1"/>
</dbReference>
<dbReference type="SUPFAM" id="SSF48425">
    <property type="entry name" value="Sec7 domain"/>
    <property type="match status" value="1"/>
</dbReference>
<sequence>MTGDAILNLSRNDSNDSYKPSPTKTASKLTPMPQMPVFVEREKDYKRRIQLEKQMEKEKELKEEERSDPVTPPLPPPPAPEDIKENSHSSNNNSLSNRSDILPPPPLPDAGENVSVSVSVKSQSVKNGHVGENGCNNYHIENINKSPKMNSGSDRANREPVQNRCPNHQSSNNNNEDTSISSSVMSDSGDEMIEDDGKNSMIVNEVATGSDANRIVLKIEARNSSSACSAGTEKERDSEFAEVVPEKTHFHERERYNEYILLNGSNGNEDDKSAREDSGRYVSSTPNQFSGSPGINIEGKESPAATGQQGSEDEGELGTGSDGDLELDESSECDRFGGEGDRVGSGSSFSGGDSDSSDVESMRVAPVVKAVDLPSAERLAKRLYALDGFKVSDVWRHLSKSNDFSRAVATEYLKFFEFMDEQLDVSLRKFLAVCPLRGETQERERVLAYFSNRYVECNPGIFGSQDSVHTLTCALMLLNTDMYSGIRNGHRMTCPEFIENLSGLNDGDDFPKNILKQLYHSIKAQPLVSPLDTDDDESNRDILPPDPPVATTTIEFKRGYLMRKCTIEAGGKKTPLGKRSWKMYFCRLKELLLMLSNDETSKSTPQNTHSLKLHHAFAQVAVDYRKRPHVFRLFLADRSQFLYQSSDSREMNSWIEMINWNAARFSSPALEAPCSNTGRFEKPLLPSSVTRMSSREQIVTHQSAVSKWEEELDKLVQGKTKGSAVMKKDAKEKMAFMQFEVRRYRAYVEVLERRAALETGEIGIGSEELVELQVLPNPPILMEMDENS</sequence>
<evidence type="ECO:0000313" key="7">
    <source>
        <dbReference type="EMBL" id="CAL8114244.1"/>
    </source>
</evidence>
<feature type="compositionally biased region" description="Basic and acidic residues" evidence="4">
    <location>
        <begin position="232"/>
        <end position="249"/>
    </location>
</feature>
<dbReference type="PANTHER" id="PTHR10663">
    <property type="entry name" value="GUANYL-NUCLEOTIDE EXCHANGE FACTOR"/>
    <property type="match status" value="1"/>
</dbReference>
<feature type="domain" description="PH" evidence="5">
    <location>
        <begin position="554"/>
        <end position="663"/>
    </location>
</feature>
<dbReference type="PRINTS" id="PR00683">
    <property type="entry name" value="SPECTRINPH"/>
</dbReference>
<reference evidence="7 8" key="1">
    <citation type="submission" date="2024-08" db="EMBL/GenBank/DDBJ databases">
        <authorList>
            <person name="Cucini C."/>
            <person name="Frati F."/>
        </authorList>
    </citation>
    <scope>NUCLEOTIDE SEQUENCE [LARGE SCALE GENOMIC DNA]</scope>
</reference>
<dbReference type="Pfam" id="PF01369">
    <property type="entry name" value="Sec7"/>
    <property type="match status" value="1"/>
</dbReference>
<dbReference type="CDD" id="cd00171">
    <property type="entry name" value="Sec7"/>
    <property type="match status" value="1"/>
</dbReference>
<dbReference type="Gene3D" id="1.10.1000.11">
    <property type="entry name" value="Arf Nucleotide-binding Site Opener,domain 2"/>
    <property type="match status" value="1"/>
</dbReference>
<dbReference type="InterPro" id="IPR001605">
    <property type="entry name" value="PH_dom-spectrin-type"/>
</dbReference>
<feature type="compositionally biased region" description="Low complexity" evidence="4">
    <location>
        <begin position="344"/>
        <end position="354"/>
    </location>
</feature>